<name>A0A1E3HMF6_9TREE</name>
<accession>A0A1E3HMF6</accession>
<reference evidence="3 4" key="1">
    <citation type="submission" date="2016-06" db="EMBL/GenBank/DDBJ databases">
        <title>Evolution of pathogenesis and genome organization in the Tremellales.</title>
        <authorList>
            <person name="Cuomo C."/>
            <person name="Litvintseva A."/>
            <person name="Heitman J."/>
            <person name="Chen Y."/>
            <person name="Sun S."/>
            <person name="Springer D."/>
            <person name="Dromer F."/>
            <person name="Young S."/>
            <person name="Zeng Q."/>
            <person name="Chapman S."/>
            <person name="Gujja S."/>
            <person name="Saif S."/>
            <person name="Birren B."/>
        </authorList>
    </citation>
    <scope>NUCLEOTIDE SEQUENCE [LARGE SCALE GENOMIC DNA]</scope>
    <source>
        <strain evidence="3 4">CBS 6039</strain>
    </source>
</reference>
<gene>
    <name evidence="3" type="ORF">L202_04710</name>
</gene>
<evidence type="ECO:0000256" key="1">
    <source>
        <dbReference type="SAM" id="MobiDB-lite"/>
    </source>
</evidence>
<dbReference type="CDD" id="cd09917">
    <property type="entry name" value="F-box_SF"/>
    <property type="match status" value="1"/>
</dbReference>
<comment type="caution">
    <text evidence="3">The sequence shown here is derived from an EMBL/GenBank/DDBJ whole genome shotgun (WGS) entry which is preliminary data.</text>
</comment>
<proteinExistence type="predicted"/>
<dbReference type="InterPro" id="IPR036047">
    <property type="entry name" value="F-box-like_dom_sf"/>
</dbReference>
<feature type="domain" description="F-box" evidence="2">
    <location>
        <begin position="38"/>
        <end position="86"/>
    </location>
</feature>
<protein>
    <recommendedName>
        <fullName evidence="2">F-box domain-containing protein</fullName>
    </recommendedName>
</protein>
<dbReference type="Pfam" id="PF12937">
    <property type="entry name" value="F-box-like"/>
    <property type="match status" value="1"/>
</dbReference>
<feature type="non-terminal residue" evidence="3">
    <location>
        <position position="1"/>
    </location>
</feature>
<dbReference type="EMBL" id="AWGJ01000007">
    <property type="protein sequence ID" value="ODN77537.1"/>
    <property type="molecule type" value="Genomic_DNA"/>
</dbReference>
<dbReference type="Proteomes" id="UP000094065">
    <property type="component" value="Unassembled WGS sequence"/>
</dbReference>
<dbReference type="AlphaFoldDB" id="A0A1E3HMF6"/>
<dbReference type="SUPFAM" id="SSF81383">
    <property type="entry name" value="F-box domain"/>
    <property type="match status" value="1"/>
</dbReference>
<evidence type="ECO:0000259" key="2">
    <source>
        <dbReference type="PROSITE" id="PS50181"/>
    </source>
</evidence>
<keyword evidence="4" id="KW-1185">Reference proteome</keyword>
<evidence type="ECO:0000313" key="4">
    <source>
        <dbReference type="Proteomes" id="UP000094065"/>
    </source>
</evidence>
<feature type="region of interest" description="Disordered" evidence="1">
    <location>
        <begin position="1"/>
        <end position="30"/>
    </location>
</feature>
<dbReference type="OrthoDB" id="3174109at2759"/>
<dbReference type="InterPro" id="IPR001810">
    <property type="entry name" value="F-box_dom"/>
</dbReference>
<evidence type="ECO:0000313" key="3">
    <source>
        <dbReference type="EMBL" id="ODN77537.1"/>
    </source>
</evidence>
<dbReference type="GeneID" id="30156019"/>
<dbReference type="PROSITE" id="PS50181">
    <property type="entry name" value="FBOX"/>
    <property type="match status" value="1"/>
</dbReference>
<dbReference type="RefSeq" id="XP_018992773.1">
    <property type="nucleotide sequence ID" value="XM_019138830.1"/>
</dbReference>
<sequence length="672" mass="76560">MASMIERLMGKGPQSNDSSPYRPQREPLPYEVPDPNGVAWLLRLPDELLEKVFENIDRATFVRCHRVCSQINDFLSGNASMKLQNLLQTASLHLNPNALKPNTSNPHLVPPSRAFLLDQLRERLTRFRTFDHKEPETVKFEEREGRLYEFLEGILMRSIPPPDANPWTRAIGREMGVYEFDKMREWEDVKDGDEQDDSSVVESDVVDVEEQEEYGQFRRVTKLDFDMLDFTFDPGQDLFVAAQFVIYKAGDNPYISSKPGFQDPGNVPTSMILLHLLTISTFQPHPMAKDPVIVWPGISLKTQAPSMGFQICDDGLYVMRNQSTGFGGRDMLCGWQWTTGRHAVTLTASNASTFESFVMLSPSSFAIPSVKTAIRQEADIVDTMPSHTDLLFTHHLHIYAFPPLSSATFRAGEPVPPPHTATHVTTIDMPEFVVDFDDQIPPPRMTIRADPPPRYTFPTYPLANPQPFVPDPESGVFIIEFYCQPYSDVPIHYVMFIMRKTLLQYLPAPTSPLLYQSFTRPAPVVSFSKIAPKCRLLGPHQKVPSWVCYVYQDRYVAKEEIPIGNKLLLYDFNPLRVRQALQDPNIAVQLQSGALEVMNQETVIEAHKDYEFSVLAEKTVTGKELPCLVTKHKQAFEGEDDEVDTIIIDQERIIVFDDAEELEARYMRVMEF</sequence>
<organism evidence="3 4">
    <name type="scientific">Cryptococcus amylolentus CBS 6039</name>
    <dbReference type="NCBI Taxonomy" id="1295533"/>
    <lineage>
        <taxon>Eukaryota</taxon>
        <taxon>Fungi</taxon>
        <taxon>Dikarya</taxon>
        <taxon>Basidiomycota</taxon>
        <taxon>Agaricomycotina</taxon>
        <taxon>Tremellomycetes</taxon>
        <taxon>Tremellales</taxon>
        <taxon>Cryptococcaceae</taxon>
        <taxon>Cryptococcus</taxon>
    </lineage>
</organism>